<keyword evidence="2" id="KW-1185">Reference proteome</keyword>
<evidence type="ECO:0000313" key="2">
    <source>
        <dbReference type="Proteomes" id="UP000747542"/>
    </source>
</evidence>
<reference evidence="1" key="1">
    <citation type="journal article" date="2021" name="Sci. Adv.">
        <title>The American lobster genome reveals insights on longevity, neural, and immune adaptations.</title>
        <authorList>
            <person name="Polinski J.M."/>
            <person name="Zimin A.V."/>
            <person name="Clark K.F."/>
            <person name="Kohn A.B."/>
            <person name="Sadowski N."/>
            <person name="Timp W."/>
            <person name="Ptitsyn A."/>
            <person name="Khanna P."/>
            <person name="Romanova D.Y."/>
            <person name="Williams P."/>
            <person name="Greenwood S.J."/>
            <person name="Moroz L.L."/>
            <person name="Walt D.R."/>
            <person name="Bodnar A.G."/>
        </authorList>
    </citation>
    <scope>NUCLEOTIDE SEQUENCE</scope>
    <source>
        <strain evidence="1">GMGI-L3</strain>
    </source>
</reference>
<dbReference type="Proteomes" id="UP000747542">
    <property type="component" value="Unassembled WGS sequence"/>
</dbReference>
<organism evidence="1 2">
    <name type="scientific">Homarus americanus</name>
    <name type="common">American lobster</name>
    <dbReference type="NCBI Taxonomy" id="6706"/>
    <lineage>
        <taxon>Eukaryota</taxon>
        <taxon>Metazoa</taxon>
        <taxon>Ecdysozoa</taxon>
        <taxon>Arthropoda</taxon>
        <taxon>Crustacea</taxon>
        <taxon>Multicrustacea</taxon>
        <taxon>Malacostraca</taxon>
        <taxon>Eumalacostraca</taxon>
        <taxon>Eucarida</taxon>
        <taxon>Decapoda</taxon>
        <taxon>Pleocyemata</taxon>
        <taxon>Astacidea</taxon>
        <taxon>Nephropoidea</taxon>
        <taxon>Nephropidae</taxon>
        <taxon>Homarus</taxon>
    </lineage>
</organism>
<proteinExistence type="predicted"/>
<name>A0A8J5MTE0_HOMAM</name>
<sequence length="57" mass="6205">MASKTAIVLLAEGAEEMEAVITIDTLGGRSYCNSGRVDWCCSCMLQQRCCDPARCFP</sequence>
<gene>
    <name evidence="1" type="ORF">Hamer_G002806</name>
</gene>
<dbReference type="AlphaFoldDB" id="A0A8J5MTE0"/>
<comment type="caution">
    <text evidence="1">The sequence shown here is derived from an EMBL/GenBank/DDBJ whole genome shotgun (WGS) entry which is preliminary data.</text>
</comment>
<protein>
    <submittedName>
        <fullName evidence="1">Uncharacterized protein</fullName>
    </submittedName>
</protein>
<accession>A0A8J5MTE0</accession>
<dbReference type="EMBL" id="JAHLQT010026447">
    <property type="protein sequence ID" value="KAG7163595.1"/>
    <property type="molecule type" value="Genomic_DNA"/>
</dbReference>
<evidence type="ECO:0000313" key="1">
    <source>
        <dbReference type="EMBL" id="KAG7163595.1"/>
    </source>
</evidence>